<organism evidence="3 4">
    <name type="scientific">Candidatus Roizmanbacteria bacterium RIFCSPHIGHO2_02_FULL_38_11</name>
    <dbReference type="NCBI Taxonomy" id="1802039"/>
    <lineage>
        <taxon>Bacteria</taxon>
        <taxon>Candidatus Roizmaniibacteriota</taxon>
    </lineage>
</organism>
<name>A0A1F7GY44_9BACT</name>
<keyword evidence="2" id="KW-1133">Transmembrane helix</keyword>
<evidence type="ECO:0000256" key="2">
    <source>
        <dbReference type="SAM" id="Phobius"/>
    </source>
</evidence>
<dbReference type="AlphaFoldDB" id="A0A1F7GY44"/>
<protein>
    <submittedName>
        <fullName evidence="3">Uncharacterized protein</fullName>
    </submittedName>
</protein>
<proteinExistence type="predicted"/>
<feature type="transmembrane region" description="Helical" evidence="2">
    <location>
        <begin position="60"/>
        <end position="79"/>
    </location>
</feature>
<evidence type="ECO:0000256" key="1">
    <source>
        <dbReference type="SAM" id="MobiDB-lite"/>
    </source>
</evidence>
<keyword evidence="2" id="KW-0472">Membrane</keyword>
<reference evidence="3 4" key="1">
    <citation type="journal article" date="2016" name="Nat. Commun.">
        <title>Thousands of microbial genomes shed light on interconnected biogeochemical processes in an aquifer system.</title>
        <authorList>
            <person name="Anantharaman K."/>
            <person name="Brown C.T."/>
            <person name="Hug L.A."/>
            <person name="Sharon I."/>
            <person name="Castelle C.J."/>
            <person name="Probst A.J."/>
            <person name="Thomas B.C."/>
            <person name="Singh A."/>
            <person name="Wilkins M.J."/>
            <person name="Karaoz U."/>
            <person name="Brodie E.L."/>
            <person name="Williams K.H."/>
            <person name="Hubbard S.S."/>
            <person name="Banfield J.F."/>
        </authorList>
    </citation>
    <scope>NUCLEOTIDE SEQUENCE [LARGE SCALE GENOMIC DNA]</scope>
</reference>
<keyword evidence="2" id="KW-0812">Transmembrane</keyword>
<feature type="region of interest" description="Disordered" evidence="1">
    <location>
        <begin position="91"/>
        <end position="150"/>
    </location>
</feature>
<sequence>MESGAELKPAVSRLERFKPLINSIVENLRERPILLGGVAIDRVIQGETPTGFEQLPPEQVLLGLGGLILAGFTILEVASRVRGALVMRRLGPPLDKTTGLRSSPWERPQESSQAEEPDPARTMIRGLNRPEIVSRQQEAKLRDRNRGNID</sequence>
<comment type="caution">
    <text evidence="3">The sequence shown here is derived from an EMBL/GenBank/DDBJ whole genome shotgun (WGS) entry which is preliminary data.</text>
</comment>
<gene>
    <name evidence="3" type="ORF">A3C25_04515</name>
</gene>
<accession>A0A1F7GY44</accession>
<evidence type="ECO:0000313" key="3">
    <source>
        <dbReference type="EMBL" id="OGK23851.1"/>
    </source>
</evidence>
<evidence type="ECO:0000313" key="4">
    <source>
        <dbReference type="Proteomes" id="UP000177913"/>
    </source>
</evidence>
<dbReference type="EMBL" id="MFZO01000042">
    <property type="protein sequence ID" value="OGK23851.1"/>
    <property type="molecule type" value="Genomic_DNA"/>
</dbReference>
<feature type="compositionally biased region" description="Basic and acidic residues" evidence="1">
    <location>
        <begin position="137"/>
        <end position="150"/>
    </location>
</feature>
<dbReference type="Proteomes" id="UP000177913">
    <property type="component" value="Unassembled WGS sequence"/>
</dbReference>